<dbReference type="GO" id="GO:0005929">
    <property type="term" value="C:cilium"/>
    <property type="evidence" value="ECO:0007669"/>
    <property type="project" value="TreeGrafter"/>
</dbReference>
<keyword evidence="2" id="KW-0282">Flagellum</keyword>
<sequence>MKFKIAVTKHPDQTEVMSCVDWNGPDELFSCSDDHLVLKWNLVNKDSIKFCELPSEVSPIDFHVYSKSQGTLGVKKSGTGHDLLLTSADGRFHLISKTGRLEKSVESHNGATLVGRWSHDGAGILTAGEDGQVKIWSRSGLLRTTLVSGGPPVYSAAWSPDSNKVVLTQGKCLLIKPLSPNNKSTKWQAHDSLILKVSWCSSNNLILSGGEDCKYKIWDTDGRQLYSSLTHDHPITSLAWAPGGDLFAIGSYNTLRLCDQVGVSITSVA</sequence>
<dbReference type="AlphaFoldDB" id="A0A8D8PMH9"/>
<dbReference type="PANTHER" id="PTHR24098:SF0">
    <property type="entry name" value="OUTER SEGMENT 5"/>
    <property type="match status" value="1"/>
</dbReference>
<dbReference type="GO" id="GO:0030992">
    <property type="term" value="C:intraciliary transport particle B"/>
    <property type="evidence" value="ECO:0007669"/>
    <property type="project" value="TreeGrafter"/>
</dbReference>
<dbReference type="EMBL" id="HBUF01006782">
    <property type="protein sequence ID" value="CAG6607179.1"/>
    <property type="molecule type" value="Transcribed_RNA"/>
</dbReference>
<dbReference type="EMBL" id="HBUF01006784">
    <property type="protein sequence ID" value="CAG6607181.1"/>
    <property type="molecule type" value="Transcribed_RNA"/>
</dbReference>
<dbReference type="InterPro" id="IPR015943">
    <property type="entry name" value="WD40/YVTN_repeat-like_dom_sf"/>
</dbReference>
<dbReference type="PROSITE" id="PS50082">
    <property type="entry name" value="WD_REPEATS_2"/>
    <property type="match status" value="2"/>
</dbReference>
<dbReference type="PANTHER" id="PTHR24098">
    <property type="entry name" value="OUTER SEGMENT 5"/>
    <property type="match status" value="1"/>
</dbReference>
<organism evidence="2">
    <name type="scientific">Cacopsylla melanoneura</name>
    <dbReference type="NCBI Taxonomy" id="428564"/>
    <lineage>
        <taxon>Eukaryota</taxon>
        <taxon>Metazoa</taxon>
        <taxon>Ecdysozoa</taxon>
        <taxon>Arthropoda</taxon>
        <taxon>Hexapoda</taxon>
        <taxon>Insecta</taxon>
        <taxon>Pterygota</taxon>
        <taxon>Neoptera</taxon>
        <taxon>Paraneoptera</taxon>
        <taxon>Hemiptera</taxon>
        <taxon>Sternorrhyncha</taxon>
        <taxon>Psylloidea</taxon>
        <taxon>Psyllidae</taxon>
        <taxon>Psyllinae</taxon>
        <taxon>Cacopsylla</taxon>
    </lineage>
</organism>
<dbReference type="PROSITE" id="PS50294">
    <property type="entry name" value="WD_REPEATS_REGION"/>
    <property type="match status" value="2"/>
</dbReference>
<keyword evidence="2" id="KW-0969">Cilium</keyword>
<protein>
    <submittedName>
        <fullName evidence="2">Intraflagellar transport protein 80 homolog</fullName>
    </submittedName>
</protein>
<evidence type="ECO:0000313" key="2">
    <source>
        <dbReference type="EMBL" id="CAG6607179.1"/>
    </source>
</evidence>
<dbReference type="SUPFAM" id="SSF50978">
    <property type="entry name" value="WD40 repeat-like"/>
    <property type="match status" value="1"/>
</dbReference>
<feature type="repeat" description="WD" evidence="1">
    <location>
        <begin position="105"/>
        <end position="137"/>
    </location>
</feature>
<dbReference type="Gene3D" id="2.130.10.10">
    <property type="entry name" value="YVTN repeat-like/Quinoprotein amine dehydrogenase"/>
    <property type="match status" value="2"/>
</dbReference>
<name>A0A8D8PMH9_9HEMI</name>
<evidence type="ECO:0000256" key="1">
    <source>
        <dbReference type="PROSITE-ProRule" id="PRU00221"/>
    </source>
</evidence>
<proteinExistence type="predicted"/>
<dbReference type="GO" id="GO:0060271">
    <property type="term" value="P:cilium assembly"/>
    <property type="evidence" value="ECO:0007669"/>
    <property type="project" value="TreeGrafter"/>
</dbReference>
<dbReference type="SMART" id="SM00320">
    <property type="entry name" value="WD40"/>
    <property type="match status" value="4"/>
</dbReference>
<dbReference type="InterPro" id="IPR001680">
    <property type="entry name" value="WD40_rpt"/>
</dbReference>
<keyword evidence="2" id="KW-0966">Cell projection</keyword>
<accession>A0A8D8PMH9</accession>
<dbReference type="InterPro" id="IPR036322">
    <property type="entry name" value="WD40_repeat_dom_sf"/>
</dbReference>
<keyword evidence="1" id="KW-0853">WD repeat</keyword>
<feature type="repeat" description="WD" evidence="1">
    <location>
        <begin position="187"/>
        <end position="228"/>
    </location>
</feature>
<dbReference type="FunFam" id="2.130.10.10:FF:000298">
    <property type="entry name" value="Intraflagellar transport 80 homolog (Chlamydomonas)"/>
    <property type="match status" value="1"/>
</dbReference>
<dbReference type="Pfam" id="PF00400">
    <property type="entry name" value="WD40"/>
    <property type="match status" value="3"/>
</dbReference>
<reference evidence="2" key="1">
    <citation type="submission" date="2021-05" db="EMBL/GenBank/DDBJ databases">
        <authorList>
            <person name="Alioto T."/>
            <person name="Alioto T."/>
            <person name="Gomez Garrido J."/>
        </authorList>
    </citation>
    <scope>NUCLEOTIDE SEQUENCE</scope>
</reference>